<organism evidence="8 9">
    <name type="scientific">Pantoea alhagi</name>
    <dbReference type="NCBI Taxonomy" id="1891675"/>
    <lineage>
        <taxon>Bacteria</taxon>
        <taxon>Pseudomonadati</taxon>
        <taxon>Pseudomonadota</taxon>
        <taxon>Gammaproteobacteria</taxon>
        <taxon>Enterobacterales</taxon>
        <taxon>Erwiniaceae</taxon>
        <taxon>Pantoea</taxon>
    </lineage>
</organism>
<keyword evidence="6 7" id="KW-0472">Membrane</keyword>
<dbReference type="STRING" id="1891675.B1H58_07955"/>
<dbReference type="NCBIfam" id="NF007773">
    <property type="entry name" value="PRK10459.1"/>
    <property type="match status" value="1"/>
</dbReference>
<keyword evidence="9" id="KW-1185">Reference proteome</keyword>
<evidence type="ECO:0000256" key="2">
    <source>
        <dbReference type="ARBA" id="ARBA00007430"/>
    </source>
</evidence>
<dbReference type="InterPro" id="IPR050833">
    <property type="entry name" value="Poly_Biosynth_Transport"/>
</dbReference>
<evidence type="ECO:0000256" key="1">
    <source>
        <dbReference type="ARBA" id="ARBA00004651"/>
    </source>
</evidence>
<keyword evidence="5 7" id="KW-1133">Transmembrane helix</keyword>
<dbReference type="RefSeq" id="WP_085069266.1">
    <property type="nucleotide sequence ID" value="NZ_CP019706.1"/>
</dbReference>
<keyword evidence="4 7" id="KW-0812">Transmembrane</keyword>
<evidence type="ECO:0000256" key="5">
    <source>
        <dbReference type="ARBA" id="ARBA00022989"/>
    </source>
</evidence>
<dbReference type="CDD" id="cd13127">
    <property type="entry name" value="MATE_tuaB_like"/>
    <property type="match status" value="1"/>
</dbReference>
<dbReference type="EMBL" id="CP019706">
    <property type="protein sequence ID" value="ARJ41964.1"/>
    <property type="molecule type" value="Genomic_DNA"/>
</dbReference>
<comment type="similarity">
    <text evidence="2">Belongs to the polysaccharide synthase family.</text>
</comment>
<feature type="transmembrane region" description="Helical" evidence="7">
    <location>
        <begin position="289"/>
        <end position="308"/>
    </location>
</feature>
<evidence type="ECO:0000313" key="9">
    <source>
        <dbReference type="Proteomes" id="UP000192900"/>
    </source>
</evidence>
<feature type="transmembrane region" description="Helical" evidence="7">
    <location>
        <begin position="41"/>
        <end position="60"/>
    </location>
</feature>
<dbReference type="Pfam" id="PF13440">
    <property type="entry name" value="Polysacc_synt_3"/>
    <property type="match status" value="1"/>
</dbReference>
<dbReference type="GO" id="GO:0005886">
    <property type="term" value="C:plasma membrane"/>
    <property type="evidence" value="ECO:0007669"/>
    <property type="project" value="UniProtKB-SubCell"/>
</dbReference>
<evidence type="ECO:0000256" key="4">
    <source>
        <dbReference type="ARBA" id="ARBA00022692"/>
    </source>
</evidence>
<reference evidence="8 9" key="1">
    <citation type="submission" date="2017-02" db="EMBL/GenBank/DDBJ databases">
        <title>Complete genome sequence of the drought resistance-promoting endophyte Pantoea alhagi LTYR-11Z.</title>
        <authorList>
            <person name="Zhang L."/>
        </authorList>
    </citation>
    <scope>NUCLEOTIDE SEQUENCE [LARGE SCALE GENOMIC DNA]</scope>
    <source>
        <strain evidence="8 9">LTYR-11Z</strain>
    </source>
</reference>
<feature type="transmembrane region" description="Helical" evidence="7">
    <location>
        <begin position="445"/>
        <end position="465"/>
    </location>
</feature>
<proteinExistence type="inferred from homology"/>
<evidence type="ECO:0000313" key="8">
    <source>
        <dbReference type="EMBL" id="ARJ41964.1"/>
    </source>
</evidence>
<feature type="transmembrane region" description="Helical" evidence="7">
    <location>
        <begin position="320"/>
        <end position="339"/>
    </location>
</feature>
<name>A0A1W6B4G5_9GAMM</name>
<accession>A0A1W6B4G5</accession>
<dbReference type="OrthoDB" id="8538786at2"/>
<dbReference type="Proteomes" id="UP000192900">
    <property type="component" value="Chromosome"/>
</dbReference>
<dbReference type="PANTHER" id="PTHR30250:SF10">
    <property type="entry name" value="LIPOPOLYSACCHARIDE BIOSYNTHESIS PROTEIN WZXC"/>
    <property type="match status" value="1"/>
</dbReference>
<sequence>MSLKQKAINGAKWSAISSVMTIGLGILQLALLARMIDPKQFGLLTIALVILTLVDTLSDFGLSNSVIQRKSMSETELSTLYWLNIFIGLAVFAIIYLSSHAISVLLQQPELNELIETLSVAFLIIPQGQQFRALLQKELAFTLIGRTEVIAAISGFAVTLLSAVWSPSALCAIWGYLTMISIRMLLFCYYGGKIYRPQFVFELKSVRSNLRYGGYLTADSLINQLGMNMPTMLLSRLLGAVATGGYNLAYNFAVMPPAKINPILSRVLFPAFAQMQDDQPRLRHNFYKMLSIMSLLNFVALLGMAGIAHNLVLSLFGERWLFIAPVLQILCIAGIMRAINNPVGALVMAKGAVDISSKLNALRLAISVPVIWLGAQWGGLTGATIGFTALQIFTALTNYFVLIRPILGASAKAYLTSQWLPLRMALPTLWISYALGYALEEMLPVALTLTIQIAAGGLVWVLMLLRSQDPLILELKQIVLRKTGAARTFKKNEKLI</sequence>
<dbReference type="AlphaFoldDB" id="A0A1W6B4G5"/>
<keyword evidence="3" id="KW-1003">Cell membrane</keyword>
<evidence type="ECO:0000256" key="7">
    <source>
        <dbReference type="SAM" id="Phobius"/>
    </source>
</evidence>
<feature type="transmembrane region" description="Helical" evidence="7">
    <location>
        <begin position="12"/>
        <end position="35"/>
    </location>
</feature>
<feature type="transmembrane region" description="Helical" evidence="7">
    <location>
        <begin position="81"/>
        <end position="102"/>
    </location>
</feature>
<evidence type="ECO:0000256" key="6">
    <source>
        <dbReference type="ARBA" id="ARBA00023136"/>
    </source>
</evidence>
<evidence type="ECO:0000256" key="3">
    <source>
        <dbReference type="ARBA" id="ARBA00022475"/>
    </source>
</evidence>
<dbReference type="KEGG" id="palh:B1H58_07955"/>
<gene>
    <name evidence="8" type="ORF">B1H58_07955</name>
</gene>
<dbReference type="PANTHER" id="PTHR30250">
    <property type="entry name" value="PST FAMILY PREDICTED COLANIC ACID TRANSPORTER"/>
    <property type="match status" value="1"/>
</dbReference>
<comment type="subcellular location">
    <subcellularLocation>
        <location evidence="1">Cell membrane</location>
        <topology evidence="1">Multi-pass membrane protein</topology>
    </subcellularLocation>
</comment>
<protein>
    <submittedName>
        <fullName evidence="8">Colanic acid exporter</fullName>
    </submittedName>
</protein>
<feature type="transmembrane region" description="Helical" evidence="7">
    <location>
        <begin position="173"/>
        <end position="192"/>
    </location>
</feature>